<dbReference type="GO" id="GO:0047372">
    <property type="term" value="F:monoacylglycerol lipase activity"/>
    <property type="evidence" value="ECO:0007669"/>
    <property type="project" value="UniProtKB-EC"/>
</dbReference>
<keyword evidence="5" id="KW-1185">Reference proteome</keyword>
<reference evidence="3 4" key="1">
    <citation type="submission" date="2019-06" db="EMBL/GenBank/DDBJ databases">
        <authorList>
            <person name="Rodrigo-Torres L."/>
            <person name="Arahal R. D."/>
            <person name="Lucena T."/>
        </authorList>
    </citation>
    <scope>NUCLEOTIDE SEQUENCE [LARGE SCALE GENOMIC DNA]</scope>
    <source>
        <strain evidence="3 4">SW08-7</strain>
    </source>
</reference>
<dbReference type="InterPro" id="IPR000073">
    <property type="entry name" value="AB_hydrolase_1"/>
</dbReference>
<sequence>MAAASAHDIRLEIIDRRPRRPRGGPRLLFVHGIAVGAWIWDEHVLPYFAEAGFEAYAVSLRGHGGSGGHERIRSWRLSDYVADLDAAAERVGGPLVAIGHSLGGAVIQDWVRRGARPRAMALLASVPPWGLALSALRMSLTSPALFREVLTLSTSGVRHADPAILRAGLFSEDVPEAVFRRFMARAGEESPLIGPELQGLPPRAPLPWQAPRSFVLGGAEDRFIPADEVWRTGAYYGARPVIVPRLAHALMLEPRWEAAAASLHDWLVGLPQEEAP</sequence>
<evidence type="ECO:0000313" key="5">
    <source>
        <dbReference type="Proteomes" id="UP001055303"/>
    </source>
</evidence>
<dbReference type="Proteomes" id="UP000401717">
    <property type="component" value="Unassembled WGS sequence"/>
</dbReference>
<dbReference type="Gene3D" id="3.40.50.1820">
    <property type="entry name" value="alpha/beta hydrolase"/>
    <property type="match status" value="1"/>
</dbReference>
<gene>
    <name evidence="2" type="ORF">IFDJLNFL_2414</name>
    <name evidence="3" type="ORF">MTDSW087_05051</name>
</gene>
<evidence type="ECO:0000313" key="2">
    <source>
        <dbReference type="EMBL" id="GJD56517.1"/>
    </source>
</evidence>
<evidence type="ECO:0000313" key="4">
    <source>
        <dbReference type="Proteomes" id="UP000401717"/>
    </source>
</evidence>
<dbReference type="EMBL" id="BPQI01000063">
    <property type="protein sequence ID" value="GJD56517.1"/>
    <property type="molecule type" value="Genomic_DNA"/>
</dbReference>
<dbReference type="InterPro" id="IPR050228">
    <property type="entry name" value="Carboxylesterase_BioH"/>
</dbReference>
<reference evidence="2" key="3">
    <citation type="submission" date="2021-08" db="EMBL/GenBank/DDBJ databases">
        <authorList>
            <person name="Tani A."/>
            <person name="Ola A."/>
            <person name="Ogura Y."/>
            <person name="Katsura K."/>
            <person name="Hayashi T."/>
        </authorList>
    </citation>
    <scope>NUCLEOTIDE SEQUENCE</scope>
    <source>
        <strain evidence="2">DSM 22415</strain>
    </source>
</reference>
<dbReference type="InterPro" id="IPR029058">
    <property type="entry name" value="AB_hydrolase_fold"/>
</dbReference>
<dbReference type="EMBL" id="CABFVH010000051">
    <property type="protein sequence ID" value="VUF15313.1"/>
    <property type="molecule type" value="Genomic_DNA"/>
</dbReference>
<accession>A0A564G472</accession>
<dbReference type="RefSeq" id="WP_144767795.1">
    <property type="nucleotide sequence ID" value="NZ_BPQI01000063.1"/>
</dbReference>
<feature type="domain" description="AB hydrolase-1" evidence="1">
    <location>
        <begin position="27"/>
        <end position="258"/>
    </location>
</feature>
<evidence type="ECO:0000259" key="1">
    <source>
        <dbReference type="Pfam" id="PF12697"/>
    </source>
</evidence>
<dbReference type="PANTHER" id="PTHR43194">
    <property type="entry name" value="HYDROLASE ALPHA/BETA FOLD FAMILY"/>
    <property type="match status" value="1"/>
</dbReference>
<reference evidence="2" key="2">
    <citation type="journal article" date="2021" name="Front. Microbiol.">
        <title>Comprehensive Comparative Genomics and Phenotyping of Methylobacterium Species.</title>
        <authorList>
            <person name="Alessa O."/>
            <person name="Ogura Y."/>
            <person name="Fujitani Y."/>
            <person name="Takami H."/>
            <person name="Hayashi T."/>
            <person name="Sahin N."/>
            <person name="Tani A."/>
        </authorList>
    </citation>
    <scope>NUCLEOTIDE SEQUENCE</scope>
    <source>
        <strain evidence="2">DSM 22415</strain>
    </source>
</reference>
<dbReference type="Proteomes" id="UP001055303">
    <property type="component" value="Unassembled WGS sequence"/>
</dbReference>
<protein>
    <submittedName>
        <fullName evidence="3">Monoacylglycerol lipase</fullName>
        <ecNumber evidence="3">3.1.1.23</ecNumber>
    </submittedName>
</protein>
<dbReference type="PANTHER" id="PTHR43194:SF2">
    <property type="entry name" value="PEROXISOMAL MEMBRANE PROTEIN LPX1"/>
    <property type="match status" value="1"/>
</dbReference>
<organism evidence="3 4">
    <name type="scientific">Methylobacterium dankookense</name>
    <dbReference type="NCBI Taxonomy" id="560405"/>
    <lineage>
        <taxon>Bacteria</taxon>
        <taxon>Pseudomonadati</taxon>
        <taxon>Pseudomonadota</taxon>
        <taxon>Alphaproteobacteria</taxon>
        <taxon>Hyphomicrobiales</taxon>
        <taxon>Methylobacteriaceae</taxon>
        <taxon>Methylobacterium</taxon>
    </lineage>
</organism>
<keyword evidence="3" id="KW-0378">Hydrolase</keyword>
<dbReference type="Pfam" id="PF12697">
    <property type="entry name" value="Abhydrolase_6"/>
    <property type="match status" value="1"/>
</dbReference>
<name>A0A564G472_9HYPH</name>
<dbReference type="SUPFAM" id="SSF53474">
    <property type="entry name" value="alpha/beta-Hydrolases"/>
    <property type="match status" value="1"/>
</dbReference>
<proteinExistence type="predicted"/>
<dbReference type="OrthoDB" id="9814966at2"/>
<dbReference type="EC" id="3.1.1.23" evidence="3"/>
<dbReference type="AlphaFoldDB" id="A0A564G472"/>
<evidence type="ECO:0000313" key="3">
    <source>
        <dbReference type="EMBL" id="VUF15313.1"/>
    </source>
</evidence>
<dbReference type="PRINTS" id="PR00111">
    <property type="entry name" value="ABHYDROLASE"/>
</dbReference>